<protein>
    <recommendedName>
        <fullName evidence="3">LysM domain-containing protein</fullName>
    </recommendedName>
</protein>
<sequence length="116" mass="12882">MKNFVGVLIAVLVIYVIYFDLTVGTLPSLANQHVEKSVNQHGEINEAIQNPKMALPYFDAKVEPGQTVISVVEHQLGKSLPVSISDLINDFKKLNEGQSPEKIKIGVTYHFPDYSN</sequence>
<dbReference type="AlphaFoldDB" id="A0A3T0I1W6"/>
<dbReference type="EMBL" id="CP022572">
    <property type="protein sequence ID" value="AZU63346.1"/>
    <property type="molecule type" value="Genomic_DNA"/>
</dbReference>
<accession>A0A3T0I1W6</accession>
<evidence type="ECO:0000313" key="2">
    <source>
        <dbReference type="Proteomes" id="UP000282892"/>
    </source>
</evidence>
<keyword evidence="2" id="KW-1185">Reference proteome</keyword>
<gene>
    <name evidence="1" type="ORF">CHR53_19920</name>
</gene>
<dbReference type="OrthoDB" id="2691912at2"/>
<reference evidence="1 2" key="1">
    <citation type="submission" date="2017-07" db="EMBL/GenBank/DDBJ databases">
        <title>The complete genome sequence of Bacillus mesonae strain H20-5, an efficient strain improving plant abiotic stress resistance.</title>
        <authorList>
            <person name="Kim S.Y."/>
            <person name="Song H."/>
            <person name="Sang M.K."/>
            <person name="Weon H.-Y."/>
            <person name="Song J."/>
        </authorList>
    </citation>
    <scope>NUCLEOTIDE SEQUENCE [LARGE SCALE GENOMIC DNA]</scope>
    <source>
        <strain evidence="1 2">H20-5</strain>
    </source>
</reference>
<organism evidence="1 2">
    <name type="scientific">Neobacillus mesonae</name>
    <dbReference type="NCBI Taxonomy" id="1193713"/>
    <lineage>
        <taxon>Bacteria</taxon>
        <taxon>Bacillati</taxon>
        <taxon>Bacillota</taxon>
        <taxon>Bacilli</taxon>
        <taxon>Bacillales</taxon>
        <taxon>Bacillaceae</taxon>
        <taxon>Neobacillus</taxon>
    </lineage>
</organism>
<evidence type="ECO:0000313" key="1">
    <source>
        <dbReference type="EMBL" id="AZU63346.1"/>
    </source>
</evidence>
<dbReference type="Proteomes" id="UP000282892">
    <property type="component" value="Chromosome"/>
</dbReference>
<name>A0A3T0I1W6_9BACI</name>
<proteinExistence type="predicted"/>
<evidence type="ECO:0008006" key="3">
    <source>
        <dbReference type="Google" id="ProtNLM"/>
    </source>
</evidence>
<dbReference type="RefSeq" id="WP_127488069.1">
    <property type="nucleotide sequence ID" value="NZ_CP022572.1"/>
</dbReference>
<dbReference type="STRING" id="1193713.GCA_001636315_00838"/>
<dbReference type="KEGG" id="nmk:CHR53_19920"/>